<name>A0AA38KG82_TAXCH</name>
<evidence type="ECO:0000313" key="2">
    <source>
        <dbReference type="Proteomes" id="UP000824469"/>
    </source>
</evidence>
<proteinExistence type="predicted"/>
<dbReference type="AlphaFoldDB" id="A0AA38KG82"/>
<comment type="caution">
    <text evidence="1">The sequence shown here is derived from an EMBL/GenBank/DDBJ whole genome shotgun (WGS) entry which is preliminary data.</text>
</comment>
<feature type="non-terminal residue" evidence="1">
    <location>
        <position position="1"/>
    </location>
</feature>
<accession>A0AA38KG82</accession>
<protein>
    <submittedName>
        <fullName evidence="1">Uncharacterized protein</fullName>
    </submittedName>
</protein>
<reference evidence="1 2" key="1">
    <citation type="journal article" date="2021" name="Nat. Plants">
        <title>The Taxus genome provides insights into paclitaxel biosynthesis.</title>
        <authorList>
            <person name="Xiong X."/>
            <person name="Gou J."/>
            <person name="Liao Q."/>
            <person name="Li Y."/>
            <person name="Zhou Q."/>
            <person name="Bi G."/>
            <person name="Li C."/>
            <person name="Du R."/>
            <person name="Wang X."/>
            <person name="Sun T."/>
            <person name="Guo L."/>
            <person name="Liang H."/>
            <person name="Lu P."/>
            <person name="Wu Y."/>
            <person name="Zhang Z."/>
            <person name="Ro D.K."/>
            <person name="Shang Y."/>
            <person name="Huang S."/>
            <person name="Yan J."/>
        </authorList>
    </citation>
    <scope>NUCLEOTIDE SEQUENCE [LARGE SCALE GENOMIC DNA]</scope>
    <source>
        <strain evidence="1">Ta-2019</strain>
    </source>
</reference>
<organism evidence="1 2">
    <name type="scientific">Taxus chinensis</name>
    <name type="common">Chinese yew</name>
    <name type="synonym">Taxus wallichiana var. chinensis</name>
    <dbReference type="NCBI Taxonomy" id="29808"/>
    <lineage>
        <taxon>Eukaryota</taxon>
        <taxon>Viridiplantae</taxon>
        <taxon>Streptophyta</taxon>
        <taxon>Embryophyta</taxon>
        <taxon>Tracheophyta</taxon>
        <taxon>Spermatophyta</taxon>
        <taxon>Pinopsida</taxon>
        <taxon>Pinidae</taxon>
        <taxon>Conifers II</taxon>
        <taxon>Cupressales</taxon>
        <taxon>Taxaceae</taxon>
        <taxon>Taxus</taxon>
    </lineage>
</organism>
<sequence>TTDGLRNYLGIVESRAENSATGVDQSCGPVDATPGGLKLYNNCNCLRRFQACSLVER</sequence>
<evidence type="ECO:0000313" key="1">
    <source>
        <dbReference type="EMBL" id="KAH9306408.1"/>
    </source>
</evidence>
<dbReference type="EMBL" id="JAHRHJ020000008">
    <property type="protein sequence ID" value="KAH9306408.1"/>
    <property type="molecule type" value="Genomic_DNA"/>
</dbReference>
<dbReference type="Proteomes" id="UP000824469">
    <property type="component" value="Unassembled WGS sequence"/>
</dbReference>
<keyword evidence="2" id="KW-1185">Reference proteome</keyword>
<feature type="non-terminal residue" evidence="1">
    <location>
        <position position="57"/>
    </location>
</feature>
<gene>
    <name evidence="1" type="ORF">KI387_010812</name>
</gene>